<feature type="region of interest" description="Disordered" evidence="1">
    <location>
        <begin position="1"/>
        <end position="25"/>
    </location>
</feature>
<proteinExistence type="predicted"/>
<name>A0A2P8DX22_9ACTN</name>
<protein>
    <submittedName>
        <fullName evidence="4">Cell wall-active antibiotic response 4TMS protein YvqF</fullName>
    </submittedName>
</protein>
<evidence type="ECO:0000313" key="4">
    <source>
        <dbReference type="EMBL" id="PSL01770.1"/>
    </source>
</evidence>
<gene>
    <name evidence="4" type="ORF">CLV30_1129</name>
</gene>
<accession>A0A2P8DX22</accession>
<keyword evidence="5" id="KW-1185">Reference proteome</keyword>
<dbReference type="PANTHER" id="PTHR40763">
    <property type="entry name" value="MEMBRANE PROTEIN-RELATED"/>
    <property type="match status" value="1"/>
</dbReference>
<comment type="caution">
    <text evidence="4">The sequence shown here is derived from an EMBL/GenBank/DDBJ whole genome shotgun (WGS) entry which is preliminary data.</text>
</comment>
<dbReference type="Pfam" id="PF09922">
    <property type="entry name" value="LiaF-like_C"/>
    <property type="match status" value="1"/>
</dbReference>
<organism evidence="4 5">
    <name type="scientific">Haloactinopolyspora alba</name>
    <dbReference type="NCBI Taxonomy" id="648780"/>
    <lineage>
        <taxon>Bacteria</taxon>
        <taxon>Bacillati</taxon>
        <taxon>Actinomycetota</taxon>
        <taxon>Actinomycetes</taxon>
        <taxon>Jiangellales</taxon>
        <taxon>Jiangellaceae</taxon>
        <taxon>Haloactinopolyspora</taxon>
    </lineage>
</organism>
<evidence type="ECO:0000259" key="3">
    <source>
        <dbReference type="Pfam" id="PF09922"/>
    </source>
</evidence>
<sequence length="238" mass="25397">MAEGQEQPRRGPEADLPDVRSGADLRCSDVDRERVAEALRQAATDGRLTLTELDERIDATFQARTYGDLQPITRDLPQGPYPVPGAAPAPQWQPDTTAGAAGAASPNGSGAPARHQTPVPDGPPPPPERITGILSTEKRKGRWEVPARLDLTTVLGEIVIDLTDAVVRSPEVEIQVGVVLGSVTLIAPEGADVRLEHGANVLGERKMRLRSAAVQGGPVYRVRGFVVLGEVVVRAPRR</sequence>
<dbReference type="AlphaFoldDB" id="A0A2P8DX22"/>
<evidence type="ECO:0000313" key="5">
    <source>
        <dbReference type="Proteomes" id="UP000243528"/>
    </source>
</evidence>
<dbReference type="PANTHER" id="PTHR40763:SF4">
    <property type="entry name" value="DUF1707 DOMAIN-CONTAINING PROTEIN"/>
    <property type="match status" value="1"/>
</dbReference>
<dbReference type="EMBL" id="PYGE01000012">
    <property type="protein sequence ID" value="PSL01770.1"/>
    <property type="molecule type" value="Genomic_DNA"/>
</dbReference>
<feature type="domain" description="Cell wall-active antibiotics response LiaF-like C-terminal" evidence="3">
    <location>
        <begin position="140"/>
        <end position="200"/>
    </location>
</feature>
<dbReference type="InterPro" id="IPR024425">
    <property type="entry name" value="LiaF-like_C"/>
</dbReference>
<dbReference type="Pfam" id="PF08044">
    <property type="entry name" value="DUF1707"/>
    <property type="match status" value="1"/>
</dbReference>
<dbReference type="InterPro" id="IPR012551">
    <property type="entry name" value="DUF1707_SHOCT-like"/>
</dbReference>
<feature type="region of interest" description="Disordered" evidence="1">
    <location>
        <begin position="68"/>
        <end position="137"/>
    </location>
</feature>
<evidence type="ECO:0000259" key="2">
    <source>
        <dbReference type="Pfam" id="PF08044"/>
    </source>
</evidence>
<evidence type="ECO:0000256" key="1">
    <source>
        <dbReference type="SAM" id="MobiDB-lite"/>
    </source>
</evidence>
<reference evidence="4 5" key="1">
    <citation type="submission" date="2018-03" db="EMBL/GenBank/DDBJ databases">
        <title>Genomic Encyclopedia of Archaeal and Bacterial Type Strains, Phase II (KMG-II): from individual species to whole genera.</title>
        <authorList>
            <person name="Goeker M."/>
        </authorList>
    </citation>
    <scope>NUCLEOTIDE SEQUENCE [LARGE SCALE GENOMIC DNA]</scope>
    <source>
        <strain evidence="4 5">DSM 45211</strain>
    </source>
</reference>
<dbReference type="Proteomes" id="UP000243528">
    <property type="component" value="Unassembled WGS sequence"/>
</dbReference>
<feature type="domain" description="DUF1707" evidence="2">
    <location>
        <begin position="25"/>
        <end position="77"/>
    </location>
</feature>
<dbReference type="RefSeq" id="WP_165358696.1">
    <property type="nucleotide sequence ID" value="NZ_PYGE01000012.1"/>
</dbReference>
<feature type="compositionally biased region" description="Low complexity" evidence="1">
    <location>
        <begin position="98"/>
        <end position="113"/>
    </location>
</feature>